<reference evidence="3 4" key="1">
    <citation type="journal article" date="2015" name="Sci. Rep.">
        <title>Genome of the facultative scuticociliatosis pathogen Pseudocohnilembus persalinus provides insight into its virulence through horizontal gene transfer.</title>
        <authorList>
            <person name="Xiong J."/>
            <person name="Wang G."/>
            <person name="Cheng J."/>
            <person name="Tian M."/>
            <person name="Pan X."/>
            <person name="Warren A."/>
            <person name="Jiang C."/>
            <person name="Yuan D."/>
            <person name="Miao W."/>
        </authorList>
    </citation>
    <scope>NUCLEOTIDE SEQUENCE [LARGE SCALE GENOMIC DNA]</scope>
    <source>
        <strain evidence="3">36N120E</strain>
    </source>
</reference>
<organism evidence="3 4">
    <name type="scientific">Pseudocohnilembus persalinus</name>
    <name type="common">Ciliate</name>
    <dbReference type="NCBI Taxonomy" id="266149"/>
    <lineage>
        <taxon>Eukaryota</taxon>
        <taxon>Sar</taxon>
        <taxon>Alveolata</taxon>
        <taxon>Ciliophora</taxon>
        <taxon>Intramacronucleata</taxon>
        <taxon>Oligohymenophorea</taxon>
        <taxon>Scuticociliatia</taxon>
        <taxon>Philasterida</taxon>
        <taxon>Pseudocohnilembidae</taxon>
        <taxon>Pseudocohnilembus</taxon>
    </lineage>
</organism>
<name>A0A0V0QLL3_PSEPJ</name>
<evidence type="ECO:0000256" key="1">
    <source>
        <dbReference type="ARBA" id="ARBA00010364"/>
    </source>
</evidence>
<dbReference type="PANTHER" id="PTHR13420">
    <property type="entry name" value="UPF0235 PROTEIN C15ORF40"/>
    <property type="match status" value="1"/>
</dbReference>
<dbReference type="HAMAP" id="MF_00634">
    <property type="entry name" value="UPF0235"/>
    <property type="match status" value="1"/>
</dbReference>
<comment type="similarity">
    <text evidence="1">Belongs to the UPF0235 family.</text>
</comment>
<evidence type="ECO:0000313" key="3">
    <source>
        <dbReference type="EMBL" id="KRX03020.1"/>
    </source>
</evidence>
<feature type="compositionally biased region" description="Low complexity" evidence="2">
    <location>
        <begin position="24"/>
        <end position="48"/>
    </location>
</feature>
<protein>
    <recommendedName>
        <fullName evidence="5">YggU-like protein</fullName>
    </recommendedName>
</protein>
<evidence type="ECO:0008006" key="5">
    <source>
        <dbReference type="Google" id="ProtNLM"/>
    </source>
</evidence>
<sequence>MEQKNKKHNQKNKNNDSQQIDTNNDNFQQQPYQEQQFDYEYYNQFKNQKGSKKNQKQNKSETEKVPASIYEKDKKFYLVISAKPNAKNSELMAITDECLEIRIGCQPVDGQANEELQNYLCQILDIKKRNINLDKGKTSRSKIIELIDTQYSNTLEIYQQIKDLV</sequence>
<accession>A0A0V0QLL3</accession>
<dbReference type="SMART" id="SM01152">
    <property type="entry name" value="DUF167"/>
    <property type="match status" value="1"/>
</dbReference>
<dbReference type="AlphaFoldDB" id="A0A0V0QLL3"/>
<dbReference type="SUPFAM" id="SSF69786">
    <property type="entry name" value="YggU-like"/>
    <property type="match status" value="1"/>
</dbReference>
<dbReference type="InterPro" id="IPR036591">
    <property type="entry name" value="YggU-like_sf"/>
</dbReference>
<dbReference type="OrthoDB" id="244097at2759"/>
<evidence type="ECO:0000313" key="4">
    <source>
        <dbReference type="Proteomes" id="UP000054937"/>
    </source>
</evidence>
<dbReference type="FunCoup" id="A0A0V0QLL3">
    <property type="interactions" value="51"/>
</dbReference>
<gene>
    <name evidence="3" type="ORF">PPERSA_04815</name>
</gene>
<proteinExistence type="inferred from homology"/>
<dbReference type="NCBIfam" id="TIGR00251">
    <property type="entry name" value="DUF167 family protein"/>
    <property type="match status" value="1"/>
</dbReference>
<dbReference type="Proteomes" id="UP000054937">
    <property type="component" value="Unassembled WGS sequence"/>
</dbReference>
<keyword evidence="4" id="KW-1185">Reference proteome</keyword>
<dbReference type="EMBL" id="LDAU01000146">
    <property type="protein sequence ID" value="KRX03020.1"/>
    <property type="molecule type" value="Genomic_DNA"/>
</dbReference>
<comment type="caution">
    <text evidence="3">The sequence shown here is derived from an EMBL/GenBank/DDBJ whole genome shotgun (WGS) entry which is preliminary data.</text>
</comment>
<dbReference type="Gene3D" id="3.30.1200.10">
    <property type="entry name" value="YggU-like"/>
    <property type="match status" value="1"/>
</dbReference>
<feature type="compositionally biased region" description="Basic residues" evidence="2">
    <location>
        <begin position="1"/>
        <end position="11"/>
    </location>
</feature>
<dbReference type="InParanoid" id="A0A0V0QLL3"/>
<feature type="region of interest" description="Disordered" evidence="2">
    <location>
        <begin position="1"/>
        <end position="66"/>
    </location>
</feature>
<evidence type="ECO:0000256" key="2">
    <source>
        <dbReference type="SAM" id="MobiDB-lite"/>
    </source>
</evidence>
<dbReference type="Pfam" id="PF02594">
    <property type="entry name" value="DUF167"/>
    <property type="match status" value="1"/>
</dbReference>
<dbReference type="GO" id="GO:0005737">
    <property type="term" value="C:cytoplasm"/>
    <property type="evidence" value="ECO:0007669"/>
    <property type="project" value="TreeGrafter"/>
</dbReference>
<dbReference type="InterPro" id="IPR003746">
    <property type="entry name" value="DUF167"/>
</dbReference>
<dbReference type="PANTHER" id="PTHR13420:SF7">
    <property type="entry name" value="UPF0235 PROTEIN C15ORF40"/>
    <property type="match status" value="1"/>
</dbReference>